<evidence type="ECO:0000313" key="6">
    <source>
        <dbReference type="EMBL" id="MBB5844807.1"/>
    </source>
</evidence>
<proteinExistence type="predicted"/>
<dbReference type="InterPro" id="IPR046945">
    <property type="entry name" value="RHMD-like"/>
</dbReference>
<dbReference type="EMBL" id="JACHMJ010000001">
    <property type="protein sequence ID" value="MBB5844807.1"/>
    <property type="molecule type" value="Genomic_DNA"/>
</dbReference>
<dbReference type="SFLD" id="SFLDS00001">
    <property type="entry name" value="Enolase"/>
    <property type="match status" value="1"/>
</dbReference>
<dbReference type="RefSeq" id="WP_343062113.1">
    <property type="nucleotide sequence ID" value="NZ_JACHMJ010000001.1"/>
</dbReference>
<dbReference type="AlphaFoldDB" id="A0A841ANN8"/>
<comment type="caution">
    <text evidence="6">The sequence shown here is derived from an EMBL/GenBank/DDBJ whole genome shotgun (WGS) entry which is preliminary data.</text>
</comment>
<evidence type="ECO:0000256" key="3">
    <source>
        <dbReference type="ARBA" id="ARBA00022842"/>
    </source>
</evidence>
<dbReference type="InterPro" id="IPR013342">
    <property type="entry name" value="Mandelate_racemase_C"/>
</dbReference>
<evidence type="ECO:0000256" key="1">
    <source>
        <dbReference type="ARBA" id="ARBA00001946"/>
    </source>
</evidence>
<evidence type="ECO:0000313" key="7">
    <source>
        <dbReference type="Proteomes" id="UP000536685"/>
    </source>
</evidence>
<dbReference type="SMART" id="SM00922">
    <property type="entry name" value="MR_MLE"/>
    <property type="match status" value="1"/>
</dbReference>
<gene>
    <name evidence="6" type="ORF">HD599_003130</name>
</gene>
<dbReference type="Pfam" id="PF13378">
    <property type="entry name" value="MR_MLE_C"/>
    <property type="match status" value="1"/>
</dbReference>
<evidence type="ECO:0000256" key="4">
    <source>
        <dbReference type="SAM" id="MobiDB-lite"/>
    </source>
</evidence>
<dbReference type="Gene3D" id="3.30.390.10">
    <property type="entry name" value="Enolase-like, N-terminal domain"/>
    <property type="match status" value="1"/>
</dbReference>
<dbReference type="SUPFAM" id="SSF54826">
    <property type="entry name" value="Enolase N-terminal domain-like"/>
    <property type="match status" value="1"/>
</dbReference>
<accession>A0A841ANN8</accession>
<dbReference type="SUPFAM" id="SSF51604">
    <property type="entry name" value="Enolase C-terminal domain-like"/>
    <property type="match status" value="1"/>
</dbReference>
<keyword evidence="7" id="KW-1185">Reference proteome</keyword>
<dbReference type="Gene3D" id="3.20.20.120">
    <property type="entry name" value="Enolase-like C-terminal domain"/>
    <property type="match status" value="1"/>
</dbReference>
<feature type="domain" description="Mandelate racemase/muconate lactonizing enzyme C-terminal" evidence="5">
    <location>
        <begin position="142"/>
        <end position="239"/>
    </location>
</feature>
<organism evidence="6 7">
    <name type="scientific">Conyzicola lurida</name>
    <dbReference type="NCBI Taxonomy" id="1172621"/>
    <lineage>
        <taxon>Bacteria</taxon>
        <taxon>Bacillati</taxon>
        <taxon>Actinomycetota</taxon>
        <taxon>Actinomycetes</taxon>
        <taxon>Micrococcales</taxon>
        <taxon>Microbacteriaceae</taxon>
        <taxon>Conyzicola</taxon>
    </lineage>
</organism>
<dbReference type="GO" id="GO:0009063">
    <property type="term" value="P:amino acid catabolic process"/>
    <property type="evidence" value="ECO:0007669"/>
    <property type="project" value="InterPro"/>
</dbReference>
<dbReference type="PANTHER" id="PTHR13794">
    <property type="entry name" value="ENOLASE SUPERFAMILY, MANDELATE RACEMASE"/>
    <property type="match status" value="1"/>
</dbReference>
<dbReference type="PROSITE" id="PS00909">
    <property type="entry name" value="MR_MLE_2"/>
    <property type="match status" value="1"/>
</dbReference>
<protein>
    <submittedName>
        <fullName evidence="6">L-alanine-DL-glutamate epimerase-like enolase superfamily enzyme</fullName>
    </submittedName>
</protein>
<feature type="region of interest" description="Disordered" evidence="4">
    <location>
        <begin position="350"/>
        <end position="380"/>
    </location>
</feature>
<dbReference type="CDD" id="cd03316">
    <property type="entry name" value="MR_like"/>
    <property type="match status" value="1"/>
</dbReference>
<sequence>MTTITRVTTTPLTAGMPRPWVPSAPWLHLVRVDVECSDGVTGTGFSWTPTIGAAAVRALLDTDIAEFVVGREADARSLWPQLWRHLHEAGGGGITTIAMAGIDLALWDAAGQRSSLGLADAVGRVRWRVGVYGSGVNLHYPLDELVAQTRRWVDTGYDAVKIKVGKPDLAEDLDRVAAVREVLGPHRQLMIDANQRWDLPTAITALAELERFDPHWIEEPLRSDDTLGYVELRRSTSVPVAMGENVHTAFRVRELADLGAADILQPNVVRVGGITPFLEIAALVDDAGLVLAPHLLPELSGQLAMAIAQETRIERVEDADLDTLGLLAAPSPVVFAGATLTAPGAAGTGIRLVTQSPSGADNDTHAPHSPATSPAPTEAS</sequence>
<evidence type="ECO:0000259" key="5">
    <source>
        <dbReference type="SMART" id="SM00922"/>
    </source>
</evidence>
<keyword evidence="2" id="KW-0479">Metal-binding</keyword>
<feature type="compositionally biased region" description="Low complexity" evidence="4">
    <location>
        <begin position="367"/>
        <end position="380"/>
    </location>
</feature>
<dbReference type="InterPro" id="IPR018110">
    <property type="entry name" value="Mandel_Rmase/mucon_lact_enz_CS"/>
</dbReference>
<comment type="cofactor">
    <cofactor evidence="1">
        <name>Mg(2+)</name>
        <dbReference type="ChEBI" id="CHEBI:18420"/>
    </cofactor>
</comment>
<dbReference type="InterPro" id="IPR029065">
    <property type="entry name" value="Enolase_C-like"/>
</dbReference>
<dbReference type="InterPro" id="IPR036849">
    <property type="entry name" value="Enolase-like_C_sf"/>
</dbReference>
<dbReference type="GO" id="GO:0016052">
    <property type="term" value="P:carbohydrate catabolic process"/>
    <property type="evidence" value="ECO:0007669"/>
    <property type="project" value="TreeGrafter"/>
</dbReference>
<dbReference type="InterPro" id="IPR029017">
    <property type="entry name" value="Enolase-like_N"/>
</dbReference>
<dbReference type="InterPro" id="IPR013341">
    <property type="entry name" value="Mandelate_racemase_N_dom"/>
</dbReference>
<dbReference type="GO" id="GO:0016836">
    <property type="term" value="F:hydro-lyase activity"/>
    <property type="evidence" value="ECO:0007669"/>
    <property type="project" value="TreeGrafter"/>
</dbReference>
<dbReference type="Proteomes" id="UP000536685">
    <property type="component" value="Unassembled WGS sequence"/>
</dbReference>
<reference evidence="6 7" key="1">
    <citation type="submission" date="2020-08" db="EMBL/GenBank/DDBJ databases">
        <title>Sequencing the genomes of 1000 actinobacteria strains.</title>
        <authorList>
            <person name="Klenk H.-P."/>
        </authorList>
    </citation>
    <scope>NUCLEOTIDE SEQUENCE [LARGE SCALE GENOMIC DNA]</scope>
    <source>
        <strain evidence="6 7">DSM 105784</strain>
    </source>
</reference>
<evidence type="ECO:0000256" key="2">
    <source>
        <dbReference type="ARBA" id="ARBA00022723"/>
    </source>
</evidence>
<dbReference type="Pfam" id="PF02746">
    <property type="entry name" value="MR_MLE_N"/>
    <property type="match status" value="1"/>
</dbReference>
<dbReference type="PANTHER" id="PTHR13794:SF58">
    <property type="entry name" value="MITOCHONDRIAL ENOLASE SUPERFAMILY MEMBER 1"/>
    <property type="match status" value="1"/>
</dbReference>
<name>A0A841ANN8_9MICO</name>
<keyword evidence="3" id="KW-0460">Magnesium</keyword>
<dbReference type="GO" id="GO:0000287">
    <property type="term" value="F:magnesium ion binding"/>
    <property type="evidence" value="ECO:0007669"/>
    <property type="project" value="TreeGrafter"/>
</dbReference>